<feature type="region of interest" description="Disordered" evidence="1">
    <location>
        <begin position="38"/>
        <end position="59"/>
    </location>
</feature>
<dbReference type="EMBL" id="CP108038">
    <property type="protein sequence ID" value="WUN91913.1"/>
    <property type="molecule type" value="Genomic_DNA"/>
</dbReference>
<gene>
    <name evidence="2" type="ORF">OHT53_40255</name>
</gene>
<name>A0ABZ1RA70_9ACTN</name>
<accession>A0ABZ1RA70</accession>
<organism evidence="2 3">
    <name type="scientific">Streptomyces bobili</name>
    <dbReference type="NCBI Taxonomy" id="67280"/>
    <lineage>
        <taxon>Bacteria</taxon>
        <taxon>Bacillati</taxon>
        <taxon>Actinomycetota</taxon>
        <taxon>Actinomycetes</taxon>
        <taxon>Kitasatosporales</taxon>
        <taxon>Streptomycetaceae</taxon>
        <taxon>Streptomyces</taxon>
    </lineage>
</organism>
<dbReference type="RefSeq" id="WP_328737624.1">
    <property type="nucleotide sequence ID" value="NZ_CP108038.1"/>
</dbReference>
<protein>
    <submittedName>
        <fullName evidence="2">Uncharacterized protein</fullName>
    </submittedName>
</protein>
<reference evidence="2" key="1">
    <citation type="submission" date="2022-10" db="EMBL/GenBank/DDBJ databases">
        <title>The complete genomes of actinobacterial strains from the NBC collection.</title>
        <authorList>
            <person name="Joergensen T.S."/>
            <person name="Alvarez Arevalo M."/>
            <person name="Sterndorff E.B."/>
            <person name="Faurdal D."/>
            <person name="Vuksanovic O."/>
            <person name="Mourched A.-S."/>
            <person name="Charusanti P."/>
            <person name="Shaw S."/>
            <person name="Blin K."/>
            <person name="Weber T."/>
        </authorList>
    </citation>
    <scope>NUCLEOTIDE SEQUENCE</scope>
    <source>
        <strain evidence="2">NBC_00302</strain>
    </source>
</reference>
<keyword evidence="3" id="KW-1185">Reference proteome</keyword>
<dbReference type="GeneID" id="93767355"/>
<evidence type="ECO:0000313" key="2">
    <source>
        <dbReference type="EMBL" id="WUN91913.1"/>
    </source>
</evidence>
<evidence type="ECO:0000313" key="3">
    <source>
        <dbReference type="Proteomes" id="UP001432071"/>
    </source>
</evidence>
<evidence type="ECO:0000256" key="1">
    <source>
        <dbReference type="SAM" id="MobiDB-lite"/>
    </source>
</evidence>
<dbReference type="Proteomes" id="UP001432071">
    <property type="component" value="Chromosome"/>
</dbReference>
<sequence length="59" mass="6151">MRGVGDIQAWLTGPAIGCLGSRLVPTTANDSLAFGQYRPLPDGTGYEPWSPKDSATLSG</sequence>
<proteinExistence type="predicted"/>